<gene>
    <name evidence="2" type="ORF">AVEN_183978_1</name>
</gene>
<evidence type="ECO:0008006" key="4">
    <source>
        <dbReference type="Google" id="ProtNLM"/>
    </source>
</evidence>
<dbReference type="Proteomes" id="UP000499080">
    <property type="component" value="Unassembled WGS sequence"/>
</dbReference>
<dbReference type="SUPFAM" id="SSF56672">
    <property type="entry name" value="DNA/RNA polymerases"/>
    <property type="match status" value="1"/>
</dbReference>
<keyword evidence="1" id="KW-0472">Membrane</keyword>
<sequence>MPIKPPDIPKTAVITPISLLEYVFMTFGLRIAAQTMQMYTDSIIRDIPCCYTYVDDLQITSIDQTLRRYARSIRPAPTSHHCSDPVFVSGDLFKSSKFFKDSSNPQVFGVSLCRPEQGVVENVQCV</sequence>
<proteinExistence type="predicted"/>
<keyword evidence="1" id="KW-0812">Transmembrane</keyword>
<comment type="caution">
    <text evidence="2">The sequence shown here is derived from an EMBL/GenBank/DDBJ whole genome shotgun (WGS) entry which is preliminary data.</text>
</comment>
<dbReference type="AlphaFoldDB" id="A0A4Y2E3D8"/>
<dbReference type="GO" id="GO:0071897">
    <property type="term" value="P:DNA biosynthetic process"/>
    <property type="evidence" value="ECO:0007669"/>
    <property type="project" value="UniProtKB-ARBA"/>
</dbReference>
<dbReference type="EMBL" id="BGPR01000481">
    <property type="protein sequence ID" value="GBM22548.1"/>
    <property type="molecule type" value="Genomic_DNA"/>
</dbReference>
<keyword evidence="1" id="KW-1133">Transmembrane helix</keyword>
<dbReference type="InterPro" id="IPR043502">
    <property type="entry name" value="DNA/RNA_pol_sf"/>
</dbReference>
<keyword evidence="3" id="KW-1185">Reference proteome</keyword>
<evidence type="ECO:0000313" key="2">
    <source>
        <dbReference type="EMBL" id="GBM22548.1"/>
    </source>
</evidence>
<organism evidence="2 3">
    <name type="scientific">Araneus ventricosus</name>
    <name type="common">Orbweaver spider</name>
    <name type="synonym">Epeira ventricosa</name>
    <dbReference type="NCBI Taxonomy" id="182803"/>
    <lineage>
        <taxon>Eukaryota</taxon>
        <taxon>Metazoa</taxon>
        <taxon>Ecdysozoa</taxon>
        <taxon>Arthropoda</taxon>
        <taxon>Chelicerata</taxon>
        <taxon>Arachnida</taxon>
        <taxon>Araneae</taxon>
        <taxon>Araneomorphae</taxon>
        <taxon>Entelegynae</taxon>
        <taxon>Araneoidea</taxon>
        <taxon>Araneidae</taxon>
        <taxon>Araneus</taxon>
    </lineage>
</organism>
<dbReference type="InterPro" id="IPR043128">
    <property type="entry name" value="Rev_trsase/Diguanyl_cyclase"/>
</dbReference>
<protein>
    <recommendedName>
        <fullName evidence="4">Reverse transcriptase domain-containing protein</fullName>
    </recommendedName>
</protein>
<name>A0A4Y2E3D8_ARAVE</name>
<dbReference type="Gene3D" id="3.30.70.270">
    <property type="match status" value="1"/>
</dbReference>
<dbReference type="OrthoDB" id="6538174at2759"/>
<accession>A0A4Y2E3D8</accession>
<evidence type="ECO:0000256" key="1">
    <source>
        <dbReference type="SAM" id="Phobius"/>
    </source>
</evidence>
<feature type="transmembrane region" description="Helical" evidence="1">
    <location>
        <begin position="12"/>
        <end position="33"/>
    </location>
</feature>
<evidence type="ECO:0000313" key="3">
    <source>
        <dbReference type="Proteomes" id="UP000499080"/>
    </source>
</evidence>
<dbReference type="Gene3D" id="3.10.10.10">
    <property type="entry name" value="HIV Type 1 Reverse Transcriptase, subunit A, domain 1"/>
    <property type="match status" value="1"/>
</dbReference>
<reference evidence="2 3" key="1">
    <citation type="journal article" date="2019" name="Sci. Rep.">
        <title>Orb-weaving spider Araneus ventricosus genome elucidates the spidroin gene catalogue.</title>
        <authorList>
            <person name="Kono N."/>
            <person name="Nakamura H."/>
            <person name="Ohtoshi R."/>
            <person name="Moran D.A.P."/>
            <person name="Shinohara A."/>
            <person name="Yoshida Y."/>
            <person name="Fujiwara M."/>
            <person name="Mori M."/>
            <person name="Tomita M."/>
            <person name="Arakawa K."/>
        </authorList>
    </citation>
    <scope>NUCLEOTIDE SEQUENCE [LARGE SCALE GENOMIC DNA]</scope>
</reference>